<dbReference type="RefSeq" id="WP_202823796.1">
    <property type="nucleotide sequence ID" value="NZ_JAEUXJ010000001.1"/>
</dbReference>
<keyword evidence="3" id="KW-1185">Reference proteome</keyword>
<dbReference type="PANTHER" id="PTHR42928">
    <property type="entry name" value="TRICARBOXYLATE-BINDING PROTEIN"/>
    <property type="match status" value="1"/>
</dbReference>
<dbReference type="EMBL" id="JAEUXJ010000001">
    <property type="protein sequence ID" value="MBL6454062.1"/>
    <property type="molecule type" value="Genomic_DNA"/>
</dbReference>
<organism evidence="2 3">
    <name type="scientific">Belnapia mucosa</name>
    <dbReference type="NCBI Taxonomy" id="2804532"/>
    <lineage>
        <taxon>Bacteria</taxon>
        <taxon>Pseudomonadati</taxon>
        <taxon>Pseudomonadota</taxon>
        <taxon>Alphaproteobacteria</taxon>
        <taxon>Acetobacterales</taxon>
        <taxon>Roseomonadaceae</taxon>
        <taxon>Belnapia</taxon>
    </lineage>
</organism>
<sequence>MPGLARGQERYPSRPIRIIVPRAPGGGSDILARLLAPPLGQQLNATVVVENRPDATAIVGAEATARSAPDGYTLYIADNSFYFNPSIIPRLPYDTAKDFAGVTMLAQAPVVLMTRPDFEAKDLKSLIAYGKANPGHLTYASGGVGASTHFAGVLMGLRADIEMVHVPYRSSGPAMTALLGGEVTMNFGGFASGAQLIRAGTVRPIAATHRAADPNLPPVPSFEELGLPGVDVASLWGIHAPAGTPMEIRTQLADTFRAIMTEPGFKAKLLGMGYEPICNAPEEHQVQTAQIVSQWIEIGKRVDLNR</sequence>
<comment type="similarity">
    <text evidence="1">Belongs to the UPF0065 (bug) family.</text>
</comment>
<dbReference type="InterPro" id="IPR005064">
    <property type="entry name" value="BUG"/>
</dbReference>
<comment type="caution">
    <text evidence="2">The sequence shown here is derived from an EMBL/GenBank/DDBJ whole genome shotgun (WGS) entry which is preliminary data.</text>
</comment>
<dbReference type="Proteomes" id="UP000606490">
    <property type="component" value="Unassembled WGS sequence"/>
</dbReference>
<dbReference type="Gene3D" id="3.40.190.10">
    <property type="entry name" value="Periplasmic binding protein-like II"/>
    <property type="match status" value="1"/>
</dbReference>
<dbReference type="PANTHER" id="PTHR42928:SF5">
    <property type="entry name" value="BLR1237 PROTEIN"/>
    <property type="match status" value="1"/>
</dbReference>
<dbReference type="PIRSF" id="PIRSF017082">
    <property type="entry name" value="YflP"/>
    <property type="match status" value="1"/>
</dbReference>
<proteinExistence type="inferred from homology"/>
<evidence type="ECO:0000313" key="3">
    <source>
        <dbReference type="Proteomes" id="UP000606490"/>
    </source>
</evidence>
<accession>A0ABS1UXL5</accession>
<evidence type="ECO:0000313" key="2">
    <source>
        <dbReference type="EMBL" id="MBL6454062.1"/>
    </source>
</evidence>
<reference evidence="2 3" key="1">
    <citation type="submission" date="2021-01" db="EMBL/GenBank/DDBJ databases">
        <title>Belnapia mucosa sp. nov. and Belnapia arida sp. nov., isolated from the Tabernas Desert (Almeria, Spain).</title>
        <authorList>
            <person name="Molina-Menor E."/>
            <person name="Vidal-Verdu A."/>
            <person name="Calonge A."/>
            <person name="Satari L."/>
            <person name="Pereto Magraner J."/>
            <person name="Porcar Miralles M."/>
        </authorList>
    </citation>
    <scope>NUCLEOTIDE SEQUENCE [LARGE SCALE GENOMIC DNA]</scope>
    <source>
        <strain evidence="2 3">T6</strain>
    </source>
</reference>
<dbReference type="CDD" id="cd13578">
    <property type="entry name" value="PBP2_Bug27"/>
    <property type="match status" value="1"/>
</dbReference>
<protein>
    <submittedName>
        <fullName evidence="2">Tripartite tricarboxylate transporter substrate binding protein</fullName>
    </submittedName>
</protein>
<dbReference type="InterPro" id="IPR042100">
    <property type="entry name" value="Bug_dom1"/>
</dbReference>
<dbReference type="Pfam" id="PF03401">
    <property type="entry name" value="TctC"/>
    <property type="match status" value="1"/>
</dbReference>
<dbReference type="SUPFAM" id="SSF53850">
    <property type="entry name" value="Periplasmic binding protein-like II"/>
    <property type="match status" value="1"/>
</dbReference>
<dbReference type="Gene3D" id="3.40.190.150">
    <property type="entry name" value="Bordetella uptake gene, domain 1"/>
    <property type="match status" value="1"/>
</dbReference>
<evidence type="ECO:0000256" key="1">
    <source>
        <dbReference type="ARBA" id="ARBA00006987"/>
    </source>
</evidence>
<name>A0ABS1UXL5_9PROT</name>
<gene>
    <name evidence="2" type="ORF">JMJ55_01930</name>
</gene>